<sequence length="516" mass="57543">MAPGQLSPEPQEGSQQIEIPLRPFPLRDMTAYQSGQSNWSITNLPAILYVLRPEDEHKTPRSEVPLTDFEVFGRRVRHFPFLPRQISSQVEGWRMEAWFRMDRRIRPQDFVDRMHPNCNVGVEELEYRRKSFRKDFKVALWGSGSSIAALTRELKARGIDPARNTTRGLTPGLIDPAKGEAGGRVPLPGSWQAHVHPDEGAAVSQRLAQLATIALQQSQSSSAEPSPPSSLTAAFAAPSSTPSGSSPPSSSKPSSSSKEQHASLLKSFQASRTKSTKRGPPDSLFSTPTKQPRRMMPGEPTEQSVTKPGIQEHAGNGGQTATGHGEQAAVGYGREAPMRYGGQTGMGLGGQPSMGFGGQPAGFGSQPAVGLGEQTATGYSGQATITYGAWRTAPRMMIPPAPITRTVNYFPFEYPDPTEHELTELNYIVPPRLNPTRNEDPLWKYLRENNLTYQQFFEQQRERELRIQTQVLVFRFWERRNVDEELVTELCTINLWTLLLEQEISRDYHKDYELQE</sequence>
<organism evidence="2 3">
    <name type="scientific">Rasamsonia emersonii (strain ATCC 16479 / CBS 393.64 / IMI 116815)</name>
    <dbReference type="NCBI Taxonomy" id="1408163"/>
    <lineage>
        <taxon>Eukaryota</taxon>
        <taxon>Fungi</taxon>
        <taxon>Dikarya</taxon>
        <taxon>Ascomycota</taxon>
        <taxon>Pezizomycotina</taxon>
        <taxon>Eurotiomycetes</taxon>
        <taxon>Eurotiomycetidae</taxon>
        <taxon>Eurotiales</taxon>
        <taxon>Trichocomaceae</taxon>
        <taxon>Rasamsonia</taxon>
    </lineage>
</organism>
<evidence type="ECO:0000256" key="1">
    <source>
        <dbReference type="SAM" id="MobiDB-lite"/>
    </source>
</evidence>
<dbReference type="EMBL" id="LASV01000164">
    <property type="protein sequence ID" value="KKA21872.1"/>
    <property type="molecule type" value="Genomic_DNA"/>
</dbReference>
<dbReference type="RefSeq" id="XP_013328484.1">
    <property type="nucleotide sequence ID" value="XM_013473030.1"/>
</dbReference>
<comment type="caution">
    <text evidence="2">The sequence shown here is derived from an EMBL/GenBank/DDBJ whole genome shotgun (WGS) entry which is preliminary data.</text>
</comment>
<dbReference type="OrthoDB" id="5348779at2759"/>
<gene>
    <name evidence="2" type="ORF">T310_4036</name>
</gene>
<evidence type="ECO:0000313" key="2">
    <source>
        <dbReference type="EMBL" id="KKA21872.1"/>
    </source>
</evidence>
<dbReference type="AlphaFoldDB" id="A0A0F4YUB4"/>
<protein>
    <submittedName>
        <fullName evidence="2">Uncharacterized protein</fullName>
    </submittedName>
</protein>
<dbReference type="GeneID" id="25316385"/>
<feature type="region of interest" description="Disordered" evidence="1">
    <location>
        <begin position="161"/>
        <end position="195"/>
    </location>
</feature>
<evidence type="ECO:0000313" key="3">
    <source>
        <dbReference type="Proteomes" id="UP000053958"/>
    </source>
</evidence>
<keyword evidence="3" id="KW-1185">Reference proteome</keyword>
<dbReference type="Proteomes" id="UP000053958">
    <property type="component" value="Unassembled WGS sequence"/>
</dbReference>
<feature type="region of interest" description="Disordered" evidence="1">
    <location>
        <begin position="218"/>
        <end position="326"/>
    </location>
</feature>
<accession>A0A0F4YUB4</accession>
<name>A0A0F4YUB4_RASE3</name>
<reference evidence="2 3" key="1">
    <citation type="submission" date="2015-04" db="EMBL/GenBank/DDBJ databases">
        <authorList>
            <person name="Heijne W.H."/>
            <person name="Fedorova N.D."/>
            <person name="Nierman W.C."/>
            <person name="Vollebregt A.W."/>
            <person name="Zhao Z."/>
            <person name="Wu L."/>
            <person name="Kumar M."/>
            <person name="Stam H."/>
            <person name="van den Berg M.A."/>
            <person name="Pel H.J."/>
        </authorList>
    </citation>
    <scope>NUCLEOTIDE SEQUENCE [LARGE SCALE GENOMIC DNA]</scope>
    <source>
        <strain evidence="2 3">CBS 393.64</strain>
    </source>
</reference>
<feature type="compositionally biased region" description="Low complexity" evidence="1">
    <location>
        <begin position="218"/>
        <end position="257"/>
    </location>
</feature>
<proteinExistence type="predicted"/>